<dbReference type="SUPFAM" id="SSF53649">
    <property type="entry name" value="Alkaline phosphatase-like"/>
    <property type="match status" value="1"/>
</dbReference>
<dbReference type="InterPro" id="IPR042085">
    <property type="entry name" value="Ap_crown"/>
</dbReference>
<dbReference type="InterPro" id="IPR001952">
    <property type="entry name" value="Alkaline_phosphatase"/>
</dbReference>
<organism evidence="4 5">
    <name type="scientific">Tepiditoga spiralis</name>
    <dbReference type="NCBI Taxonomy" id="2108365"/>
    <lineage>
        <taxon>Bacteria</taxon>
        <taxon>Thermotogati</taxon>
        <taxon>Thermotogota</taxon>
        <taxon>Thermotogae</taxon>
        <taxon>Petrotogales</taxon>
        <taxon>Petrotogaceae</taxon>
        <taxon>Tepiditoga</taxon>
    </lineage>
</organism>
<dbReference type="SMART" id="SM00098">
    <property type="entry name" value="alkPPc"/>
    <property type="match status" value="1"/>
</dbReference>
<dbReference type="FunCoup" id="A0A7G1G5S4">
    <property type="interactions" value="135"/>
</dbReference>
<feature type="binding site" evidence="2">
    <location>
        <position position="124"/>
    </location>
    <ligand>
        <name>Mg(2+)</name>
        <dbReference type="ChEBI" id="CHEBI:18420"/>
    </ligand>
</feature>
<dbReference type="PANTHER" id="PTHR11596">
    <property type="entry name" value="ALKALINE PHOSPHATASE"/>
    <property type="match status" value="1"/>
</dbReference>
<dbReference type="RefSeq" id="WP_190614810.1">
    <property type="nucleotide sequence ID" value="NZ_AP018712.1"/>
</dbReference>
<feature type="binding site" evidence="2">
    <location>
        <position position="29"/>
    </location>
    <ligand>
        <name>Mg(2+)</name>
        <dbReference type="ChEBI" id="CHEBI:18420"/>
    </ligand>
</feature>
<name>A0A7G1G5S4_9BACT</name>
<protein>
    <submittedName>
        <fullName evidence="4">Alkaline phosphatase</fullName>
    </submittedName>
</protein>
<evidence type="ECO:0000256" key="2">
    <source>
        <dbReference type="PIRSR" id="PIRSR601952-2"/>
    </source>
</evidence>
<feature type="binding site" evidence="2">
    <location>
        <position position="271"/>
    </location>
    <ligand>
        <name>Zn(2+)</name>
        <dbReference type="ChEBI" id="CHEBI:29105"/>
        <label>2</label>
    </ligand>
</feature>
<evidence type="ECO:0000313" key="4">
    <source>
        <dbReference type="EMBL" id="BBE31950.1"/>
    </source>
</evidence>
<comment type="cofactor">
    <cofactor evidence="2">
        <name>Mg(2+)</name>
        <dbReference type="ChEBI" id="CHEBI:18420"/>
    </cofactor>
    <text evidence="2">Binds 1 Mg(2+) ion.</text>
</comment>
<dbReference type="Gene3D" id="1.10.1200.140">
    <property type="entry name" value="Alkaline phosphatase, crown domain"/>
    <property type="match status" value="1"/>
</dbReference>
<keyword evidence="2" id="KW-0862">Zinc</keyword>
<evidence type="ECO:0000256" key="1">
    <source>
        <dbReference type="ARBA" id="ARBA00022553"/>
    </source>
</evidence>
<evidence type="ECO:0000313" key="5">
    <source>
        <dbReference type="Proteomes" id="UP000516361"/>
    </source>
</evidence>
<dbReference type="Proteomes" id="UP000516361">
    <property type="component" value="Chromosome"/>
</dbReference>
<comment type="similarity">
    <text evidence="3">Belongs to the alkaline phosphatase family.</text>
</comment>
<dbReference type="Gene3D" id="3.40.720.10">
    <property type="entry name" value="Alkaline Phosphatase, subunit A"/>
    <property type="match status" value="2"/>
</dbReference>
<dbReference type="GO" id="GO:0004035">
    <property type="term" value="F:alkaline phosphatase activity"/>
    <property type="evidence" value="ECO:0007669"/>
    <property type="project" value="TreeGrafter"/>
</dbReference>
<gene>
    <name evidence="4" type="ORF">OSSY52_20910</name>
</gene>
<dbReference type="Pfam" id="PF00245">
    <property type="entry name" value="Alk_phosphatase"/>
    <property type="match status" value="2"/>
</dbReference>
<dbReference type="CDD" id="cd16012">
    <property type="entry name" value="ALP"/>
    <property type="match status" value="1"/>
</dbReference>
<comment type="cofactor">
    <cofactor evidence="2">
        <name>Zn(2+)</name>
        <dbReference type="ChEBI" id="CHEBI:29105"/>
    </cofactor>
    <text evidence="2">Binds 2 Zn(2+) ions.</text>
</comment>
<dbReference type="PRINTS" id="PR00113">
    <property type="entry name" value="ALKPHPHTASE"/>
</dbReference>
<feature type="binding site" evidence="2">
    <location>
        <position position="29"/>
    </location>
    <ligand>
        <name>Zn(2+)</name>
        <dbReference type="ChEBI" id="CHEBI:29105"/>
        <label>2</label>
    </ligand>
</feature>
<keyword evidence="5" id="KW-1185">Reference proteome</keyword>
<reference evidence="4 5" key="1">
    <citation type="submission" date="2018-06" db="EMBL/GenBank/DDBJ databases">
        <title>Genome sequencing of Oceanotoga sp. sy52.</title>
        <authorList>
            <person name="Mori K."/>
        </authorList>
    </citation>
    <scope>NUCLEOTIDE SEQUENCE [LARGE SCALE GENOMIC DNA]</scope>
    <source>
        <strain evidence="5">sy52</strain>
    </source>
</reference>
<accession>A0A7G1G5S4</accession>
<sequence>MKKIPILLLILFLYSNVFSYKYIFLFIADGLGTNHINLANIYSEYKYKKTLNMEKLNNLSLMTSYNKVMDTSAVMTSIMSFNQTNNGNINIDYNGNNIFPITYYLKDSGYKIALITTKKLTSASPASAYAHSTFNNNKNISNQLLNSNIDLLIGGGRVDLPNSINNFEYKLHIPNTPSLKPELIVTSYSDMPYFIDKRKSMNVMLNYALKKFNNNKFFILIDSSKIANASIAHDTYAMINELIDFDNSISSAIEFSKKHIKDTLIIVCGSHEAGGLSLGDGFINIKNIDIQKYSYEKIYKIMKDSKNFYEFSKKFSFPIDLKKEYDLSKNSTTYLNPLTKKVLNYVNKISGIKWSTYGYTVNYVPVFSNYNYKNIIKSTELLWILYSF</sequence>
<dbReference type="PANTHER" id="PTHR11596:SF5">
    <property type="entry name" value="ALKALINE PHOSPHATASE"/>
    <property type="match status" value="1"/>
</dbReference>
<keyword evidence="2" id="KW-0460">Magnesium</keyword>
<dbReference type="InterPro" id="IPR017850">
    <property type="entry name" value="Alkaline_phosphatase_core_sf"/>
</dbReference>
<dbReference type="AlphaFoldDB" id="A0A7G1G5S4"/>
<dbReference type="InParanoid" id="A0A7G1G5S4"/>
<keyword evidence="1" id="KW-0597">Phosphoprotein</keyword>
<dbReference type="KEGG" id="ocy:OSSY52_20910"/>
<keyword evidence="2" id="KW-0479">Metal-binding</keyword>
<dbReference type="GO" id="GO:0046872">
    <property type="term" value="F:metal ion binding"/>
    <property type="evidence" value="ECO:0007669"/>
    <property type="project" value="UniProtKB-KW"/>
</dbReference>
<evidence type="ECO:0000256" key="3">
    <source>
        <dbReference type="RuleBase" id="RU003946"/>
    </source>
</evidence>
<dbReference type="EMBL" id="AP018712">
    <property type="protein sequence ID" value="BBE31950.1"/>
    <property type="molecule type" value="Genomic_DNA"/>
</dbReference>
<proteinExistence type="inferred from homology"/>